<dbReference type="EMBL" id="ML986522">
    <property type="protein sequence ID" value="KAF2272395.1"/>
    <property type="molecule type" value="Genomic_DNA"/>
</dbReference>
<dbReference type="GO" id="GO:0019878">
    <property type="term" value="P:lysine biosynthetic process via aminoadipic acid"/>
    <property type="evidence" value="ECO:0007669"/>
    <property type="project" value="TreeGrafter"/>
</dbReference>
<reference evidence="4" key="1">
    <citation type="journal article" date="2020" name="Stud. Mycol.">
        <title>101 Dothideomycetes genomes: a test case for predicting lifestyles and emergence of pathogens.</title>
        <authorList>
            <person name="Haridas S."/>
            <person name="Albert R."/>
            <person name="Binder M."/>
            <person name="Bloem J."/>
            <person name="Labutti K."/>
            <person name="Salamov A."/>
            <person name="Andreopoulos B."/>
            <person name="Baker S."/>
            <person name="Barry K."/>
            <person name="Bills G."/>
            <person name="Bluhm B."/>
            <person name="Cannon C."/>
            <person name="Castanera R."/>
            <person name="Culley D."/>
            <person name="Daum C."/>
            <person name="Ezra D."/>
            <person name="Gonzalez J."/>
            <person name="Henrissat B."/>
            <person name="Kuo A."/>
            <person name="Liang C."/>
            <person name="Lipzen A."/>
            <person name="Lutzoni F."/>
            <person name="Magnuson J."/>
            <person name="Mondo S."/>
            <person name="Nolan M."/>
            <person name="Ohm R."/>
            <person name="Pangilinan J."/>
            <person name="Park H.-J."/>
            <person name="Ramirez L."/>
            <person name="Alfaro M."/>
            <person name="Sun H."/>
            <person name="Tritt A."/>
            <person name="Yoshinaga Y."/>
            <person name="Zwiers L.-H."/>
            <person name="Turgeon B."/>
            <person name="Goodwin S."/>
            <person name="Spatafora J."/>
            <person name="Crous P."/>
            <person name="Grigoriev I."/>
        </authorList>
    </citation>
    <scope>NUCLEOTIDE SEQUENCE</scope>
    <source>
        <strain evidence="4">CBS 379.55</strain>
    </source>
</reference>
<accession>A0A6A6J7M4</accession>
<dbReference type="GO" id="GO:0005829">
    <property type="term" value="C:cytosol"/>
    <property type="evidence" value="ECO:0007669"/>
    <property type="project" value="TreeGrafter"/>
</dbReference>
<evidence type="ECO:0000256" key="2">
    <source>
        <dbReference type="ARBA" id="ARBA00022679"/>
    </source>
</evidence>
<dbReference type="Pfam" id="PF22624">
    <property type="entry name" value="AASDHPPT_N"/>
    <property type="match status" value="1"/>
</dbReference>
<evidence type="ECO:0000256" key="1">
    <source>
        <dbReference type="ARBA" id="ARBA00013172"/>
    </source>
</evidence>
<dbReference type="EC" id="2.7.8.7" evidence="1"/>
<dbReference type="InterPro" id="IPR050559">
    <property type="entry name" value="P-Pant_transferase_sf"/>
</dbReference>
<gene>
    <name evidence="4" type="ORF">EI97DRAFT_213316</name>
</gene>
<name>A0A6A6J7M4_WESOR</name>
<evidence type="ECO:0000313" key="4">
    <source>
        <dbReference type="EMBL" id="KAF2272395.1"/>
    </source>
</evidence>
<sequence>MTVDDTITLTCWLLDTRPLWPGDRRDNISKAAPDALALLPPEERKSCTGMHFLRNGKEKLGSALLKRYFVSKTLGIPWNEVRYARKDDPKHGKPGALLLDGSFANVDFNSSHQAEVIALVGTGLNCGLNVGVDIVCPNERHSPEDIDREGGFDKFVDGYDSVFSDAERRVLKSPRQFPKAMRDRDLTRKHTLDDDHLYKACSDAGQMVGEVMSTDEKLRRFFALWGYTEAYLKMEGIGLLADWIRQLEFFNVRAPTPARRTQDVPQDDVGEKVDDALVFFEGRHLKDVRLGIQAYGEEYMMAVAARPAGTKTISTDGGRLAKGTCPDINWSFEVVTLDAILEHAKSNQE</sequence>
<dbReference type="RefSeq" id="XP_033649934.1">
    <property type="nucleotide sequence ID" value="XM_033793792.1"/>
</dbReference>
<evidence type="ECO:0000313" key="5">
    <source>
        <dbReference type="Proteomes" id="UP000800097"/>
    </source>
</evidence>
<dbReference type="GeneID" id="54546967"/>
<dbReference type="OrthoDB" id="26719at2759"/>
<dbReference type="SUPFAM" id="SSF56214">
    <property type="entry name" value="4'-phosphopantetheinyl transferase"/>
    <property type="match status" value="2"/>
</dbReference>
<feature type="domain" description="4'-phosphopantetheinyl transferase N-terminal" evidence="3">
    <location>
        <begin position="35"/>
        <end position="121"/>
    </location>
</feature>
<dbReference type="InterPro" id="IPR055066">
    <property type="entry name" value="AASDHPPT_N"/>
</dbReference>
<evidence type="ECO:0000259" key="3">
    <source>
        <dbReference type="Pfam" id="PF22624"/>
    </source>
</evidence>
<keyword evidence="2" id="KW-0808">Transferase</keyword>
<dbReference type="InterPro" id="IPR037143">
    <property type="entry name" value="4-PPantetheinyl_Trfase_dom_sf"/>
</dbReference>
<dbReference type="PANTHER" id="PTHR12215">
    <property type="entry name" value="PHOSPHOPANTETHEINE TRANSFERASE"/>
    <property type="match status" value="1"/>
</dbReference>
<proteinExistence type="predicted"/>
<dbReference type="Proteomes" id="UP000800097">
    <property type="component" value="Unassembled WGS sequence"/>
</dbReference>
<organism evidence="4 5">
    <name type="scientific">Westerdykella ornata</name>
    <dbReference type="NCBI Taxonomy" id="318751"/>
    <lineage>
        <taxon>Eukaryota</taxon>
        <taxon>Fungi</taxon>
        <taxon>Dikarya</taxon>
        <taxon>Ascomycota</taxon>
        <taxon>Pezizomycotina</taxon>
        <taxon>Dothideomycetes</taxon>
        <taxon>Pleosporomycetidae</taxon>
        <taxon>Pleosporales</taxon>
        <taxon>Sporormiaceae</taxon>
        <taxon>Westerdykella</taxon>
    </lineage>
</organism>
<dbReference type="GO" id="GO:0008897">
    <property type="term" value="F:holo-[acyl-carrier-protein] synthase activity"/>
    <property type="evidence" value="ECO:0007669"/>
    <property type="project" value="UniProtKB-EC"/>
</dbReference>
<dbReference type="Gene3D" id="3.90.470.20">
    <property type="entry name" value="4'-phosphopantetheinyl transferase domain"/>
    <property type="match status" value="1"/>
</dbReference>
<dbReference type="GO" id="GO:0000287">
    <property type="term" value="F:magnesium ion binding"/>
    <property type="evidence" value="ECO:0007669"/>
    <property type="project" value="InterPro"/>
</dbReference>
<dbReference type="PANTHER" id="PTHR12215:SF10">
    <property type="entry name" value="L-AMINOADIPATE-SEMIALDEHYDE DEHYDROGENASE-PHOSPHOPANTETHEINYL TRANSFERASE"/>
    <property type="match status" value="1"/>
</dbReference>
<keyword evidence="5" id="KW-1185">Reference proteome</keyword>
<protein>
    <recommendedName>
        <fullName evidence="1">holo-[acyl-carrier-protein] synthase</fullName>
        <ecNumber evidence="1">2.7.8.7</ecNumber>
    </recommendedName>
</protein>
<dbReference type="AlphaFoldDB" id="A0A6A6J7M4"/>